<dbReference type="Pfam" id="PF14608">
    <property type="entry name" value="zf-CCCH_2"/>
    <property type="match status" value="5"/>
</dbReference>
<feature type="domain" description="Nab2 type CCCH zinc finger 4" evidence="11">
    <location>
        <begin position="291"/>
        <end position="318"/>
    </location>
</feature>
<feature type="domain" description="RNA-binding Nab2-type zinc finger" evidence="10">
    <location>
        <begin position="215"/>
        <end position="241"/>
    </location>
</feature>
<comment type="subcellular location">
    <subcellularLocation>
        <location evidence="1">Nucleus</location>
    </subcellularLocation>
</comment>
<feature type="compositionally biased region" description="Low complexity" evidence="8">
    <location>
        <begin position="83"/>
        <end position="122"/>
    </location>
</feature>
<evidence type="ECO:0000259" key="11">
    <source>
        <dbReference type="Pfam" id="PF21803"/>
    </source>
</evidence>
<dbReference type="PANTHER" id="PTHR14738:SF29">
    <property type="entry name" value="ZINC FINGER CCCH DOMAIN-CONTAINING PROTEIN 14"/>
    <property type="match status" value="1"/>
</dbReference>
<organism evidence="12 13">
    <name type="scientific">Wickerhamomyces pijperi</name>
    <name type="common">Yeast</name>
    <name type="synonym">Pichia pijperi</name>
    <dbReference type="NCBI Taxonomy" id="599730"/>
    <lineage>
        <taxon>Eukaryota</taxon>
        <taxon>Fungi</taxon>
        <taxon>Dikarya</taxon>
        <taxon>Ascomycota</taxon>
        <taxon>Saccharomycotina</taxon>
        <taxon>Saccharomycetes</taxon>
        <taxon>Phaffomycetales</taxon>
        <taxon>Wickerhamomycetaceae</taxon>
        <taxon>Wickerhamomyces</taxon>
    </lineage>
</organism>
<name>A0A9P8TPF6_WICPI</name>
<accession>A0A9P8TPF6</accession>
<feature type="region of interest" description="Disordered" evidence="8">
    <location>
        <begin position="317"/>
        <end position="353"/>
    </location>
</feature>
<dbReference type="GO" id="GO:0005737">
    <property type="term" value="C:cytoplasm"/>
    <property type="evidence" value="ECO:0007669"/>
    <property type="project" value="TreeGrafter"/>
</dbReference>
<evidence type="ECO:0000256" key="5">
    <source>
        <dbReference type="ARBA" id="ARBA00022771"/>
    </source>
</evidence>
<keyword evidence="4" id="KW-0677">Repeat</keyword>
<keyword evidence="13" id="KW-1185">Reference proteome</keyword>
<dbReference type="FunFam" id="4.10.1000.40:FF:000003">
    <property type="entry name" value="Nuclear polyadenylated RNA-binding protein NAB2"/>
    <property type="match status" value="1"/>
</dbReference>
<keyword evidence="6" id="KW-0862">Zinc</keyword>
<evidence type="ECO:0000313" key="12">
    <source>
        <dbReference type="EMBL" id="KAH3687108.1"/>
    </source>
</evidence>
<dbReference type="Gene3D" id="4.10.1000.40">
    <property type="match status" value="3"/>
</dbReference>
<dbReference type="GO" id="GO:0008270">
    <property type="term" value="F:zinc ion binding"/>
    <property type="evidence" value="ECO:0007669"/>
    <property type="project" value="UniProtKB-KW"/>
</dbReference>
<keyword evidence="5" id="KW-0863">Zinc-finger</keyword>
<protein>
    <submittedName>
        <fullName evidence="12">Uncharacterized protein</fullName>
    </submittedName>
</protein>
<evidence type="ECO:0000313" key="13">
    <source>
        <dbReference type="Proteomes" id="UP000774326"/>
    </source>
</evidence>
<dbReference type="GO" id="GO:0043488">
    <property type="term" value="P:regulation of mRNA stability"/>
    <property type="evidence" value="ECO:0007669"/>
    <property type="project" value="InterPro"/>
</dbReference>
<comment type="similarity">
    <text evidence="2">Belongs to the ZC3H14 family.</text>
</comment>
<feature type="domain" description="Nuclear abundant poly(A) RNA-binding protein Nab2 N-terminal" evidence="9">
    <location>
        <begin position="3"/>
        <end position="85"/>
    </location>
</feature>
<comment type="caution">
    <text evidence="12">The sequence shown here is derived from an EMBL/GenBank/DDBJ whole genome shotgun (WGS) entry which is preliminary data.</text>
</comment>
<keyword evidence="7" id="KW-0539">Nucleus</keyword>
<dbReference type="Gene3D" id="1.10.340.40">
    <property type="entry name" value="Nuclear abundant poly(A) RNA-bind protein 2, N-terminal domain"/>
    <property type="match status" value="1"/>
</dbReference>
<evidence type="ECO:0000259" key="9">
    <source>
        <dbReference type="Pfam" id="PF11517"/>
    </source>
</evidence>
<evidence type="ECO:0000256" key="6">
    <source>
        <dbReference type="ARBA" id="ARBA00022833"/>
    </source>
</evidence>
<dbReference type="Pfam" id="PF11517">
    <property type="entry name" value="Nab2"/>
    <property type="match status" value="1"/>
</dbReference>
<feature type="region of interest" description="Disordered" evidence="8">
    <location>
        <begin position="83"/>
        <end position="168"/>
    </location>
</feature>
<sequence>MTMLTDQLKEELKKFVSQQLQLVPNFSEEIESTTDYIVLLIANGRSAEETWTEVDELFSNENLKDVINRTYQALAEYQSSNSANSAAGAPAPAPGQAPVVLPSSSQSEQPPTSSSSALSGSESFREIDVDQQQQPQSAFGFQHNRKNNNTSRIQGGISKSLPSGPRSLAMKNAGAFQRAMDLSNGGGNRKKSRCVKFPHCPNKDTCIFAHPTRPCFNYPNCPNAPGTCSYLHPGEDDELMAELAKSKQEYREKKAQQQLKQSQLASGITLCKFGAVCANPQCPFGHPTVCNDDMKVTRLEWCSLNLKCEDPQCPKAHSSGSKIREVPKPTPPPTAPVAQPLINNTPNQPPAEKSLEQCKFGKFCTNRNCRFRHAKTLTMCREGEGCQRIDCLFNHPIAEDCRFGEGCKNPKCAFRHPNGKSSEMYDASSSSGSAPVGTVQNLIWTPQMASSTTERQFAVPEDQIMERIVKHDDGAIRQEPLQ</sequence>
<reference evidence="12" key="2">
    <citation type="submission" date="2021-01" db="EMBL/GenBank/DDBJ databases">
        <authorList>
            <person name="Schikora-Tamarit M.A."/>
        </authorList>
    </citation>
    <scope>NUCLEOTIDE SEQUENCE</scope>
    <source>
        <strain evidence="12">CBS2887</strain>
    </source>
</reference>
<dbReference type="Pfam" id="PF21457">
    <property type="entry name" value="zf-CCCH_2-like_3"/>
    <property type="match status" value="1"/>
</dbReference>
<reference evidence="12" key="1">
    <citation type="journal article" date="2021" name="Open Biol.">
        <title>Shared evolutionary footprints suggest mitochondrial oxidative damage underlies multiple complex I losses in fungi.</title>
        <authorList>
            <person name="Schikora-Tamarit M.A."/>
            <person name="Marcet-Houben M."/>
            <person name="Nosek J."/>
            <person name="Gabaldon T."/>
        </authorList>
    </citation>
    <scope>NUCLEOTIDE SEQUENCE</scope>
    <source>
        <strain evidence="12">CBS2887</strain>
    </source>
</reference>
<dbReference type="PANTHER" id="PTHR14738">
    <property type="entry name" value="ZINC FINGER CCCH DOMAIN-CONTAINING PROTEIN 14"/>
    <property type="match status" value="1"/>
</dbReference>
<evidence type="ECO:0000256" key="3">
    <source>
        <dbReference type="ARBA" id="ARBA00022723"/>
    </source>
</evidence>
<dbReference type="GO" id="GO:0005634">
    <property type="term" value="C:nucleus"/>
    <property type="evidence" value="ECO:0007669"/>
    <property type="project" value="UniProtKB-SubCell"/>
</dbReference>
<dbReference type="Proteomes" id="UP000774326">
    <property type="component" value="Unassembled WGS sequence"/>
</dbReference>
<dbReference type="InterPro" id="IPR049017">
    <property type="entry name" value="Nab2_Znf4"/>
</dbReference>
<evidence type="ECO:0000256" key="4">
    <source>
        <dbReference type="ARBA" id="ARBA00022737"/>
    </source>
</evidence>
<dbReference type="AlphaFoldDB" id="A0A9P8TPF6"/>
<dbReference type="GO" id="GO:0008143">
    <property type="term" value="F:poly(A) binding"/>
    <property type="evidence" value="ECO:0007669"/>
    <property type="project" value="InterPro"/>
</dbReference>
<dbReference type="InterPro" id="IPR040366">
    <property type="entry name" value="Nab2/ZC3H14"/>
</dbReference>
<gene>
    <name evidence="12" type="ORF">WICPIJ_001910</name>
</gene>
<evidence type="ECO:0000256" key="7">
    <source>
        <dbReference type="ARBA" id="ARBA00023242"/>
    </source>
</evidence>
<keyword evidence="3" id="KW-0479">Metal-binding</keyword>
<dbReference type="EMBL" id="JAEUBG010000982">
    <property type="protein sequence ID" value="KAH3687108.1"/>
    <property type="molecule type" value="Genomic_DNA"/>
</dbReference>
<proteinExistence type="inferred from homology"/>
<evidence type="ECO:0000256" key="2">
    <source>
        <dbReference type="ARBA" id="ARBA00008423"/>
    </source>
</evidence>
<dbReference type="InterPro" id="IPR043094">
    <property type="entry name" value="Nab2/ZC3H14_N_sf"/>
</dbReference>
<evidence type="ECO:0000256" key="1">
    <source>
        <dbReference type="ARBA" id="ARBA00004123"/>
    </source>
</evidence>
<dbReference type="Pfam" id="PF21803">
    <property type="entry name" value="Nab2-zf4"/>
    <property type="match status" value="1"/>
</dbReference>
<dbReference type="InterPro" id="IPR021083">
    <property type="entry name" value="Nab2_N"/>
</dbReference>
<evidence type="ECO:0000256" key="8">
    <source>
        <dbReference type="SAM" id="MobiDB-lite"/>
    </source>
</evidence>
<dbReference type="InterPro" id="IPR048410">
    <property type="entry name" value="Znf-CCCH_2-like_3"/>
</dbReference>
<evidence type="ECO:0000259" key="10">
    <source>
        <dbReference type="Pfam" id="PF21457"/>
    </source>
</evidence>
<dbReference type="OrthoDB" id="438553at2759"/>